<protein>
    <recommendedName>
        <fullName evidence="1">Pyrrolo-quinoline quinone repeat domain-containing protein</fullName>
    </recommendedName>
</protein>
<feature type="domain" description="Pyrrolo-quinoline quinone repeat" evidence="1">
    <location>
        <begin position="54"/>
        <end position="225"/>
    </location>
</feature>
<evidence type="ECO:0000259" key="1">
    <source>
        <dbReference type="Pfam" id="PF13360"/>
    </source>
</evidence>
<evidence type="ECO:0000313" key="3">
    <source>
        <dbReference type="Proteomes" id="UP000614047"/>
    </source>
</evidence>
<accession>A0A931DGI4</accession>
<dbReference type="Gene3D" id="2.130.10.10">
    <property type="entry name" value="YVTN repeat-like/Quinoprotein amine dehydrogenase"/>
    <property type="match status" value="1"/>
</dbReference>
<dbReference type="PROSITE" id="PS51257">
    <property type="entry name" value="PROKAR_LIPOPROTEIN"/>
    <property type="match status" value="1"/>
</dbReference>
<gene>
    <name evidence="2" type="ORF">IW256_001249</name>
</gene>
<comment type="caution">
    <text evidence="2">The sequence shown here is derived from an EMBL/GenBank/DDBJ whole genome shotgun (WGS) entry which is preliminary data.</text>
</comment>
<dbReference type="InterPro" id="IPR011047">
    <property type="entry name" value="Quinoprotein_ADH-like_sf"/>
</dbReference>
<dbReference type="Pfam" id="PF13360">
    <property type="entry name" value="PQQ_2"/>
    <property type="match status" value="1"/>
</dbReference>
<keyword evidence="3" id="KW-1185">Reference proteome</keyword>
<name>A0A931DGI4_9ACTN</name>
<dbReference type="InterPro" id="IPR002372">
    <property type="entry name" value="PQQ_rpt_dom"/>
</dbReference>
<dbReference type="InterPro" id="IPR015943">
    <property type="entry name" value="WD40/YVTN_repeat-like_dom_sf"/>
</dbReference>
<proteinExistence type="predicted"/>
<reference evidence="2" key="1">
    <citation type="submission" date="2020-11" db="EMBL/GenBank/DDBJ databases">
        <title>Sequencing the genomes of 1000 actinobacteria strains.</title>
        <authorList>
            <person name="Klenk H.-P."/>
        </authorList>
    </citation>
    <scope>NUCLEOTIDE SEQUENCE</scope>
    <source>
        <strain evidence="2">DSM 43175</strain>
    </source>
</reference>
<dbReference type="RefSeq" id="WP_197010044.1">
    <property type="nucleotide sequence ID" value="NZ_BAABES010000006.1"/>
</dbReference>
<evidence type="ECO:0000313" key="2">
    <source>
        <dbReference type="EMBL" id="MBG6087136.1"/>
    </source>
</evidence>
<organism evidence="2 3">
    <name type="scientific">Actinomadura viridis</name>
    <dbReference type="NCBI Taxonomy" id="58110"/>
    <lineage>
        <taxon>Bacteria</taxon>
        <taxon>Bacillati</taxon>
        <taxon>Actinomycetota</taxon>
        <taxon>Actinomycetes</taxon>
        <taxon>Streptosporangiales</taxon>
        <taxon>Thermomonosporaceae</taxon>
        <taxon>Actinomadura</taxon>
    </lineage>
</organism>
<dbReference type="Proteomes" id="UP000614047">
    <property type="component" value="Unassembled WGS sequence"/>
</dbReference>
<dbReference type="SUPFAM" id="SSF50998">
    <property type="entry name" value="Quinoprotein alcohol dehydrogenase-like"/>
    <property type="match status" value="1"/>
</dbReference>
<dbReference type="AlphaFoldDB" id="A0A931DGI4"/>
<sequence length="464" mass="48676">MALPTHRRLRSAIISVPCVAGTLLLGVAGCSGGSPSDETGAARGWTGSGVNAVSRPMAGAGVAAVTGLRSDGSLETSVFDLAGGKRLWTRPATMVGRLSGMGVQPPAVTGTRDGGLVTALEPQKTGKWNATLVARDARTGAERWTRPVDSTFGPVRCGPNVCLSEFTARENARFAVLDPANGRALWTMPGVAEVQHADESTVVAFRMARRPSLEARDLRTGRARWSFPVDRALGAGVNLSGGWTFGAVGGARSAADGMLVGYLAPYQARKDGPTSPYGFFGVRMSDGGLVWTRKRLLRVYPSANPAVALIARQTTGDGGYGGFEQIDPRTGRTTARLGADKAPGSLWWLSFPADLTKVGFVTQGKPGTAYELRSGTLVTDKGLLTWSFCTMTPAELKINGHGGFYPVAALCAYDMATGRKAASPGAPPAWYTGTADGWRVWRDERGALHGVRDAQGTAPGMYGV</sequence>
<dbReference type="EMBL" id="JADOUA010000001">
    <property type="protein sequence ID" value="MBG6087136.1"/>
    <property type="molecule type" value="Genomic_DNA"/>
</dbReference>